<dbReference type="KEGG" id="puv:PUV_16770"/>
<accession>F8L097</accession>
<dbReference type="PANTHER" id="PTHR41786">
    <property type="entry name" value="MOTILITY ACCESSORY FACTOR MAF"/>
    <property type="match status" value="1"/>
</dbReference>
<dbReference type="Proteomes" id="UP000000495">
    <property type="component" value="Chromosome"/>
</dbReference>
<evidence type="ECO:0000313" key="2">
    <source>
        <dbReference type="EMBL" id="CCB86627.1"/>
    </source>
</evidence>
<dbReference type="InterPro" id="IPR002826">
    <property type="entry name" value="MptE-like"/>
</dbReference>
<gene>
    <name evidence="2" type="ordered locus">PUV_16770</name>
</gene>
<dbReference type="eggNOG" id="COG2604">
    <property type="taxonomic scope" value="Bacteria"/>
</dbReference>
<proteinExistence type="predicted"/>
<dbReference type="OrthoDB" id="5291305at2"/>
<dbReference type="AlphaFoldDB" id="F8L097"/>
<name>F8L097_PARAV</name>
<organism evidence="2 3">
    <name type="scientific">Parachlamydia acanthamoebae (strain UV7)</name>
    <dbReference type="NCBI Taxonomy" id="765952"/>
    <lineage>
        <taxon>Bacteria</taxon>
        <taxon>Pseudomonadati</taxon>
        <taxon>Chlamydiota</taxon>
        <taxon>Chlamydiia</taxon>
        <taxon>Parachlamydiales</taxon>
        <taxon>Parachlamydiaceae</taxon>
        <taxon>Parachlamydia</taxon>
    </lineage>
</organism>
<dbReference type="STRING" id="765952.PUV_16770"/>
<evidence type="ECO:0000313" key="3">
    <source>
        <dbReference type="Proteomes" id="UP000000495"/>
    </source>
</evidence>
<dbReference type="HOGENOM" id="CLU_433357_0_0_0"/>
<protein>
    <recommendedName>
        <fullName evidence="1">6-hydroxymethylpterin diphosphokinase MptE-like domain-containing protein</fullName>
    </recommendedName>
</protein>
<dbReference type="RefSeq" id="WP_006341017.1">
    <property type="nucleotide sequence ID" value="NC_015702.1"/>
</dbReference>
<evidence type="ECO:0000259" key="1">
    <source>
        <dbReference type="Pfam" id="PF01973"/>
    </source>
</evidence>
<dbReference type="EMBL" id="FR872580">
    <property type="protein sequence ID" value="CCB86627.1"/>
    <property type="molecule type" value="Genomic_DNA"/>
</dbReference>
<sequence>MNLYQNIELWSQTEPRIARLLAYQEPQNVEFCESQNGQLNLKRGELHYHSPLNPLEEAKGWFSTINQKDVRVLYVYGVGLGYYYEAAKEWLHLDPHRHLVFLEDDLEVIYRLLETEGGTALLEDPQVTLHYFEELTEKSEVLDALYWNFVLARLQVSALLLYQNARQEKYIELHHKIVYDATVKDALVEEYLLYGAGFFKNFYPNMLMLPESYYGNCFFGKFNQVPAIICGAGPSLKHSLEALKGLSDRALIFAGGSALNALDAAEITPHLGAGIDPNAEQYERLNRHQGYEVPFFYRNRLFYGAFQQIHGPRLYITGSGGYDISEWFEEKFGLDTTFFDEGHNVVNFSTQIAHAMGCNPIIFVGMDLAYTDLQAYADGVLKDAQVTPQQIVETEDFDNAAFLKKDIFGKPIYTMWKWVAESDWIASFAEEHPETAFFNATEGGLGFEGIQNQSLAYIAEKYLKTRYNLKDRIFGEIQNSQMPQVTELAVREAIEEIQTSLRNCVEHLDILIQDAQELSEKIEKGHEVPHQMQSGRAALAETDLAEEPAYEYILAIFNEVYSRMLNHEVRLLKLSKENEWKKKQQVLHISMKKLTFLKDVASANLELMRMGFKEANRKAE</sequence>
<feature type="domain" description="6-hydroxymethylpterin diphosphokinase MptE-like" evidence="1">
    <location>
        <begin position="200"/>
        <end position="372"/>
    </location>
</feature>
<dbReference type="Pfam" id="PF01973">
    <property type="entry name" value="MptE-like"/>
    <property type="match status" value="1"/>
</dbReference>
<reference key="1">
    <citation type="journal article" date="2011" name="Mol. Biol. Evol.">
        <title>Unity in variety -- the pan-genome of the Chlamydiae.</title>
        <authorList>
            <person name="Collingro A."/>
            <person name="Tischler P."/>
            <person name="Weinmaier T."/>
            <person name="Penz T."/>
            <person name="Heinz E."/>
            <person name="Brunham R.C."/>
            <person name="Read T.D."/>
            <person name="Bavoil P.M."/>
            <person name="Sachse K."/>
            <person name="Kahane S."/>
            <person name="Friedman M.G."/>
            <person name="Rattei T."/>
            <person name="Myers G.S.A."/>
            <person name="Horn M."/>
        </authorList>
    </citation>
    <scope>NUCLEOTIDE SEQUENCE</scope>
    <source>
        <strain>UV7</strain>
    </source>
</reference>
<dbReference type="Gene3D" id="3.90.1480.10">
    <property type="entry name" value="Alpha-2,3-sialyltransferase"/>
    <property type="match status" value="1"/>
</dbReference>
<reference evidence="2 3" key="2">
    <citation type="journal article" date="2011" name="Mol. Biol. Evol.">
        <title>Unity in variety--the pan-genome of the Chlamydiae.</title>
        <authorList>
            <person name="Collingro A."/>
            <person name="Tischler P."/>
            <person name="Weinmaier T."/>
            <person name="Penz T."/>
            <person name="Heinz E."/>
            <person name="Brunham R.C."/>
            <person name="Read T.D."/>
            <person name="Bavoil P.M."/>
            <person name="Sachse K."/>
            <person name="Kahane S."/>
            <person name="Friedman M.G."/>
            <person name="Rattei T."/>
            <person name="Myers G.S."/>
            <person name="Horn M."/>
        </authorList>
    </citation>
    <scope>NUCLEOTIDE SEQUENCE [LARGE SCALE GENOMIC DNA]</scope>
    <source>
        <strain evidence="3">UV7</strain>
    </source>
</reference>
<keyword evidence="3" id="KW-1185">Reference proteome</keyword>
<dbReference type="PANTHER" id="PTHR41786:SF1">
    <property type="entry name" value="6-HYDROXYMETHYLPTERIN DIPHOSPHOKINASE MPTE-LIKE DOMAIN-CONTAINING PROTEIN"/>
    <property type="match status" value="1"/>
</dbReference>